<accession>A0A162FD37</accession>
<dbReference type="PROSITE" id="PS50801">
    <property type="entry name" value="STAS"/>
    <property type="match status" value="1"/>
</dbReference>
<name>A0A162FD37_9EURY</name>
<evidence type="ECO:0000256" key="4">
    <source>
        <dbReference type="ARBA" id="ARBA00023136"/>
    </source>
</evidence>
<dbReference type="EMBL" id="LWMT01000252">
    <property type="protein sequence ID" value="KZX11255.1"/>
    <property type="molecule type" value="Genomic_DNA"/>
</dbReference>
<feature type="transmembrane region" description="Helical" evidence="5">
    <location>
        <begin position="21"/>
        <end position="41"/>
    </location>
</feature>
<evidence type="ECO:0000256" key="3">
    <source>
        <dbReference type="ARBA" id="ARBA00022989"/>
    </source>
</evidence>
<feature type="transmembrane region" description="Helical" evidence="5">
    <location>
        <begin position="208"/>
        <end position="228"/>
    </location>
</feature>
<feature type="transmembrane region" description="Helical" evidence="5">
    <location>
        <begin position="102"/>
        <end position="122"/>
    </location>
</feature>
<dbReference type="GO" id="GO:0016020">
    <property type="term" value="C:membrane"/>
    <property type="evidence" value="ECO:0007669"/>
    <property type="project" value="UniProtKB-SubCell"/>
</dbReference>
<evidence type="ECO:0000256" key="1">
    <source>
        <dbReference type="ARBA" id="ARBA00004141"/>
    </source>
</evidence>
<keyword evidence="4 5" id="KW-0472">Membrane</keyword>
<dbReference type="InterPro" id="IPR001902">
    <property type="entry name" value="SLC26A/SulP_fam"/>
</dbReference>
<keyword evidence="2 5" id="KW-0812">Transmembrane</keyword>
<comment type="caution">
    <text evidence="7">The sequence shown here is derived from an EMBL/GenBank/DDBJ whole genome shotgun (WGS) entry which is preliminary data.</text>
</comment>
<dbReference type="InterPro" id="IPR011547">
    <property type="entry name" value="SLC26A/SulP_dom"/>
</dbReference>
<evidence type="ECO:0000256" key="2">
    <source>
        <dbReference type="ARBA" id="ARBA00022692"/>
    </source>
</evidence>
<dbReference type="InterPro" id="IPR002645">
    <property type="entry name" value="STAS_dom"/>
</dbReference>
<feature type="transmembrane region" description="Helical" evidence="5">
    <location>
        <begin position="76"/>
        <end position="96"/>
    </location>
</feature>
<dbReference type="Proteomes" id="UP000077066">
    <property type="component" value="Unassembled WGS sequence"/>
</dbReference>
<dbReference type="PANTHER" id="PTHR11814">
    <property type="entry name" value="SULFATE TRANSPORTER"/>
    <property type="match status" value="1"/>
</dbReference>
<comment type="subcellular location">
    <subcellularLocation>
        <location evidence="1">Membrane</location>
        <topology evidence="1">Multi-pass membrane protein</topology>
    </subcellularLocation>
</comment>
<dbReference type="InterPro" id="IPR036513">
    <property type="entry name" value="STAS_dom_sf"/>
</dbReference>
<evidence type="ECO:0000259" key="6">
    <source>
        <dbReference type="PROSITE" id="PS50801"/>
    </source>
</evidence>
<evidence type="ECO:0000256" key="5">
    <source>
        <dbReference type="SAM" id="Phobius"/>
    </source>
</evidence>
<feature type="domain" description="STAS" evidence="6">
    <location>
        <begin position="438"/>
        <end position="553"/>
    </location>
</feature>
<organism evidence="7 8">
    <name type="scientific">Methanobrevibacter filiformis</name>
    <dbReference type="NCBI Taxonomy" id="55758"/>
    <lineage>
        <taxon>Archaea</taxon>
        <taxon>Methanobacteriati</taxon>
        <taxon>Methanobacteriota</taxon>
        <taxon>Methanomada group</taxon>
        <taxon>Methanobacteria</taxon>
        <taxon>Methanobacteriales</taxon>
        <taxon>Methanobacteriaceae</taxon>
        <taxon>Methanobrevibacter</taxon>
    </lineage>
</organism>
<dbReference type="CDD" id="cd07042">
    <property type="entry name" value="STAS_SulP_like_sulfate_transporter"/>
    <property type="match status" value="1"/>
</dbReference>
<proteinExistence type="predicted"/>
<dbReference type="RefSeq" id="WP_066973234.1">
    <property type="nucleotide sequence ID" value="NZ_LWMT01000252.1"/>
</dbReference>
<sequence>MKNIENILPLFKLIKSYDKSFLRFDIIAGITLATVTIPEVIAYSSLGNLPPEAGLYASIAAFIAYFIFGSSKQLSIGPTSALSILVGSTIGTLTVINSLNFWMMASFVGILVGVFSILAYIFKMEFIGRIISRTVLTGFSTGAGIYIIFAQLPKLLGIRVTGYRLLENIPYLISHLHLVNYISLSMGIIAIIYLLISEKYFSKLPNTLIIVLIPVIILSIFNLDYLHIPIVGNIPSGLPLLTIPIIPINDLMTIFNLAIACFILAYVETIGATKAISVKSEENVDNNKELLSLGFSNIFSGVIQGFPVGGSLSRSAVNKNAGSKTQLSNLVSAIILIIVILFFSEYFGKIPISILAGVIMIAVLNLIKIKELKEYFEISKKEFIYGLATICGVLFLGMFEGIIIGVAISILGILYTIYNPRIIELGRVKGTRLYKDIKDHDEEKIPEVLILRIGGSPVFLNTNKIKEEILKKVDEKKDIKIIVLDLGEMEDLDLEIAKDIKSLNEILNNKKIELRLAHLHTNVRERIRKMKLDKELNMYPGVYPTIDDIVNNWENKEYDK</sequence>
<feature type="transmembrane region" description="Helical" evidence="5">
    <location>
        <begin position="248"/>
        <end position="267"/>
    </location>
</feature>
<reference evidence="7 8" key="1">
    <citation type="submission" date="2016-04" db="EMBL/GenBank/DDBJ databases">
        <title>Genome sequence of Methanobrevibacter filiformis DSM 11501.</title>
        <authorList>
            <person name="Poehlein A."/>
            <person name="Seedorf H."/>
            <person name="Daniel R."/>
        </authorList>
    </citation>
    <scope>NUCLEOTIDE SEQUENCE [LARGE SCALE GENOMIC DNA]</scope>
    <source>
        <strain evidence="7 8">DSM 11501</strain>
    </source>
</reference>
<keyword evidence="8" id="KW-1185">Reference proteome</keyword>
<dbReference type="AlphaFoldDB" id="A0A162FD37"/>
<dbReference type="PATRIC" id="fig|55758.3.peg.1683"/>
<gene>
    <name evidence="7" type="ORF">MBFIL_14930</name>
</gene>
<keyword evidence="3 5" id="KW-1133">Transmembrane helix</keyword>
<dbReference type="Pfam" id="PF01740">
    <property type="entry name" value="STAS"/>
    <property type="match status" value="1"/>
</dbReference>
<feature type="transmembrane region" description="Helical" evidence="5">
    <location>
        <begin position="53"/>
        <end position="69"/>
    </location>
</feature>
<dbReference type="SUPFAM" id="SSF52091">
    <property type="entry name" value="SpoIIaa-like"/>
    <property type="match status" value="1"/>
</dbReference>
<feature type="transmembrane region" description="Helical" evidence="5">
    <location>
        <begin position="327"/>
        <end position="344"/>
    </location>
</feature>
<feature type="transmembrane region" description="Helical" evidence="5">
    <location>
        <begin position="172"/>
        <end position="196"/>
    </location>
</feature>
<evidence type="ECO:0000313" key="8">
    <source>
        <dbReference type="Proteomes" id="UP000077066"/>
    </source>
</evidence>
<feature type="transmembrane region" description="Helical" evidence="5">
    <location>
        <begin position="134"/>
        <end position="152"/>
    </location>
</feature>
<feature type="transmembrane region" description="Helical" evidence="5">
    <location>
        <begin position="387"/>
        <end position="418"/>
    </location>
</feature>
<dbReference type="Pfam" id="PF00916">
    <property type="entry name" value="Sulfate_transp"/>
    <property type="match status" value="1"/>
</dbReference>
<protein>
    <submittedName>
        <fullName evidence="7">Putative sulfate transporterc</fullName>
    </submittedName>
</protein>
<dbReference type="GO" id="GO:0055085">
    <property type="term" value="P:transmembrane transport"/>
    <property type="evidence" value="ECO:0007669"/>
    <property type="project" value="InterPro"/>
</dbReference>
<evidence type="ECO:0000313" key="7">
    <source>
        <dbReference type="EMBL" id="KZX11255.1"/>
    </source>
</evidence>
<dbReference type="OrthoDB" id="76857at2157"/>
<feature type="transmembrane region" description="Helical" evidence="5">
    <location>
        <begin position="350"/>
        <end position="367"/>
    </location>
</feature>
<dbReference type="Gene3D" id="3.30.750.24">
    <property type="entry name" value="STAS domain"/>
    <property type="match status" value="1"/>
</dbReference>